<evidence type="ECO:0000313" key="1">
    <source>
        <dbReference type="EMBL" id="CAB4570442.1"/>
    </source>
</evidence>
<dbReference type="Gene3D" id="3.30.1330.60">
    <property type="entry name" value="OmpA-like domain"/>
    <property type="match status" value="1"/>
</dbReference>
<sequence>MKNRFAPHSRLRLAAALSLAGLVTAVLTGCAPPSQDKVDCTFAGDSAGSAQQFGSDVVIIMAPSENFVDFENVLTGAQDVINEAMGLQGARVSIVIADGRPGLIRTIAPKTGDNEDDNAIINRHLMSKLKETYYCSAGDEVHATTDKVTLEPEVDLLAAFNVAAGAFDVSSSPEQRHIVVLSNGLQTTGQYSFADRGVPSESNVGTVVGALDKQGGLPNLTGATVDFVGLGQENSSEPVLNQQTLDGIIAFWSAVVGASGGRMGTILAQVVDGPPSLGSIVTAEVTSLDDACISVAVTEDDGVTFAPGSAEFLDPVSAAAEAAKIADRIAKSACGGDITVTGFVASATRQDEYVFGNPEDASLSQARADAFKGLLIAAGVSSEIKTAGAGKGPVNDWDENGRYVEELGAQNRKIVVSQ</sequence>
<dbReference type="EMBL" id="CAEZTD010000121">
    <property type="protein sequence ID" value="CAB4570442.1"/>
    <property type="molecule type" value="Genomic_DNA"/>
</dbReference>
<dbReference type="AlphaFoldDB" id="A0A6J6E271"/>
<protein>
    <submittedName>
        <fullName evidence="1">Unannotated protein</fullName>
    </submittedName>
</protein>
<name>A0A6J6E271_9ZZZZ</name>
<organism evidence="1">
    <name type="scientific">freshwater metagenome</name>
    <dbReference type="NCBI Taxonomy" id="449393"/>
    <lineage>
        <taxon>unclassified sequences</taxon>
        <taxon>metagenomes</taxon>
        <taxon>ecological metagenomes</taxon>
    </lineage>
</organism>
<dbReference type="InterPro" id="IPR036737">
    <property type="entry name" value="OmpA-like_sf"/>
</dbReference>
<reference evidence="1" key="1">
    <citation type="submission" date="2020-05" db="EMBL/GenBank/DDBJ databases">
        <authorList>
            <person name="Chiriac C."/>
            <person name="Salcher M."/>
            <person name="Ghai R."/>
            <person name="Kavagutti S V."/>
        </authorList>
    </citation>
    <scope>NUCLEOTIDE SEQUENCE</scope>
</reference>
<dbReference type="PROSITE" id="PS51257">
    <property type="entry name" value="PROKAR_LIPOPROTEIN"/>
    <property type="match status" value="1"/>
</dbReference>
<accession>A0A6J6E271</accession>
<gene>
    <name evidence="1" type="ORF">UFOPK1591_01267</name>
</gene>
<proteinExistence type="predicted"/>